<evidence type="ECO:0000256" key="1">
    <source>
        <dbReference type="SAM" id="Phobius"/>
    </source>
</evidence>
<dbReference type="Pfam" id="PF05940">
    <property type="entry name" value="NnrS"/>
    <property type="match status" value="1"/>
</dbReference>
<feature type="transmembrane region" description="Helical" evidence="1">
    <location>
        <begin position="234"/>
        <end position="252"/>
    </location>
</feature>
<evidence type="ECO:0008006" key="4">
    <source>
        <dbReference type="Google" id="ProtNLM"/>
    </source>
</evidence>
<sequence>MAGRRRGGVTIGESTSRPRQPFRPFFVLAALDAVAGILPWLGSGSDLLPEVMSSTAWHRDELIFGMVPAVMAGFLLTALPRWTGASLVSGALQNGLLVLWLAGRMAHLWAPSLSQPLSAGFILCLAATLAVRIASARRMREVKVVTLLVLLASGAVLVDTRSSLLPADAGHRIALAALLGLVAVIGGRITPALTHSFLSLQGKEARPGLPRSVEIAAALALAAALGLWCLQRGPGGAVCLLVAAALQLARLVSWRPWRVARHPGLIALHLAYGWLPIGLCLAAWRGAGLPDVSEAMVVHAWSAGTIGLMCLAVMQSMIRRQTRRAFLNPRGANAALACAALCAPFRLLSDIGGALWLPLAATGWIAAFGIFLTAFRRHLLWR</sequence>
<evidence type="ECO:0000313" key="2">
    <source>
        <dbReference type="EMBL" id="KPH80364.1"/>
    </source>
</evidence>
<feature type="transmembrane region" description="Helical" evidence="1">
    <location>
        <begin position="62"/>
        <end position="79"/>
    </location>
</feature>
<feature type="transmembrane region" description="Helical" evidence="1">
    <location>
        <begin position="21"/>
        <end position="42"/>
    </location>
</feature>
<dbReference type="PATRIC" id="fig|1526658.3.peg.2653"/>
<dbReference type="EMBL" id="LGSZ01000042">
    <property type="protein sequence ID" value="KPH80364.1"/>
    <property type="molecule type" value="Genomic_DNA"/>
</dbReference>
<name>A0A0N1F3K1_9HYPH</name>
<feature type="transmembrane region" description="Helical" evidence="1">
    <location>
        <begin position="209"/>
        <end position="228"/>
    </location>
</feature>
<organism evidence="2 3">
    <name type="scientific">Bosea vaviloviae</name>
    <dbReference type="NCBI Taxonomy" id="1526658"/>
    <lineage>
        <taxon>Bacteria</taxon>
        <taxon>Pseudomonadati</taxon>
        <taxon>Pseudomonadota</taxon>
        <taxon>Alphaproteobacteria</taxon>
        <taxon>Hyphomicrobiales</taxon>
        <taxon>Boseaceae</taxon>
        <taxon>Bosea</taxon>
    </lineage>
</organism>
<feature type="transmembrane region" description="Helical" evidence="1">
    <location>
        <begin position="142"/>
        <end position="158"/>
    </location>
</feature>
<keyword evidence="1" id="KW-1133">Transmembrane helix</keyword>
<keyword evidence="1" id="KW-0812">Transmembrane</keyword>
<proteinExistence type="predicted"/>
<feature type="transmembrane region" description="Helical" evidence="1">
    <location>
        <begin position="354"/>
        <end position="375"/>
    </location>
</feature>
<reference evidence="2 3" key="1">
    <citation type="submission" date="2015-07" db="EMBL/GenBank/DDBJ databases">
        <title>Whole genome sequencing of Bosea vaviloviae isolated from cave pool.</title>
        <authorList>
            <person name="Tan N.E.H."/>
            <person name="Lee Y.P."/>
            <person name="Gan H.M."/>
            <person name="Barton H."/>
            <person name="Savka M.A."/>
        </authorList>
    </citation>
    <scope>NUCLEOTIDE SEQUENCE [LARGE SCALE GENOMIC DNA]</scope>
    <source>
        <strain evidence="2 3">SD260</strain>
    </source>
</reference>
<dbReference type="InterPro" id="IPR010266">
    <property type="entry name" value="NnrS"/>
</dbReference>
<feature type="transmembrane region" description="Helical" evidence="1">
    <location>
        <begin position="91"/>
        <end position="110"/>
    </location>
</feature>
<feature type="transmembrane region" description="Helical" evidence="1">
    <location>
        <begin position="264"/>
        <end position="284"/>
    </location>
</feature>
<gene>
    <name evidence="2" type="ORF">AE618_13630</name>
</gene>
<feature type="transmembrane region" description="Helical" evidence="1">
    <location>
        <begin position="296"/>
        <end position="318"/>
    </location>
</feature>
<dbReference type="Proteomes" id="UP000037822">
    <property type="component" value="Unassembled WGS sequence"/>
</dbReference>
<feature type="transmembrane region" description="Helical" evidence="1">
    <location>
        <begin position="170"/>
        <end position="189"/>
    </location>
</feature>
<keyword evidence="1" id="KW-0472">Membrane</keyword>
<protein>
    <recommendedName>
        <fullName evidence="4">NnrS family protein</fullName>
    </recommendedName>
</protein>
<feature type="transmembrane region" description="Helical" evidence="1">
    <location>
        <begin position="330"/>
        <end position="348"/>
    </location>
</feature>
<accession>A0A0N1F3K1</accession>
<evidence type="ECO:0000313" key="3">
    <source>
        <dbReference type="Proteomes" id="UP000037822"/>
    </source>
</evidence>
<keyword evidence="3" id="KW-1185">Reference proteome</keyword>
<comment type="caution">
    <text evidence="2">The sequence shown here is derived from an EMBL/GenBank/DDBJ whole genome shotgun (WGS) entry which is preliminary data.</text>
</comment>
<dbReference type="AlphaFoldDB" id="A0A0N1F3K1"/>
<feature type="transmembrane region" description="Helical" evidence="1">
    <location>
        <begin position="116"/>
        <end position="135"/>
    </location>
</feature>